<sequence>MSDSYDRPTLSFASVPRTIEGTIRWARAALSQEHRSEKAKNQNLPGPTIFGWHAGRSKLQTLTKKWWARVDSNYRPHPYQGCALTN</sequence>
<reference evidence="1" key="1">
    <citation type="journal article" date="2015" name="Proc. Natl. Acad. Sci. U.S.A.">
        <title>Bacterial clade with the ribosomal RNA operon on a small plasmid rather than the chromosome.</title>
        <authorList>
            <person name="Anda M."/>
            <person name="Ohtsubo Y."/>
            <person name="Okubo T."/>
            <person name="Sugawara M."/>
            <person name="Nagata Y."/>
            <person name="Tsuda M."/>
            <person name="Minamisawa K."/>
            <person name="Mitsui H."/>
        </authorList>
    </citation>
    <scope>NUCLEOTIDE SEQUENCE</scope>
    <source>
        <strain evidence="1">DSM 15513</strain>
    </source>
</reference>
<protein>
    <submittedName>
        <fullName evidence="1">Uncharacterized protein</fullName>
    </submittedName>
</protein>
<dbReference type="AlphaFoldDB" id="A0A0N7KYX7"/>
<proteinExistence type="predicted"/>
<dbReference type="EMBL" id="LC066395">
    <property type="protein sequence ID" value="BAT30953.1"/>
    <property type="molecule type" value="Genomic_DNA"/>
</dbReference>
<accession>A0A0N7KYX7</accession>
<evidence type="ECO:0000313" key="1">
    <source>
        <dbReference type="EMBL" id="BAT30953.1"/>
    </source>
</evidence>
<name>A0A0N7KYX7_9HYPH</name>
<organism evidence="1">
    <name type="scientific">Fulvimarina pelagi</name>
    <dbReference type="NCBI Taxonomy" id="217511"/>
    <lineage>
        <taxon>Bacteria</taxon>
        <taxon>Pseudomonadati</taxon>
        <taxon>Pseudomonadota</taxon>
        <taxon>Alphaproteobacteria</taxon>
        <taxon>Hyphomicrobiales</taxon>
        <taxon>Aurantimonadaceae</taxon>
        <taxon>Fulvimarina</taxon>
    </lineage>
</organism>